<organism evidence="1">
    <name type="scientific">Arundo donax</name>
    <name type="common">Giant reed</name>
    <name type="synonym">Donax arundinaceus</name>
    <dbReference type="NCBI Taxonomy" id="35708"/>
    <lineage>
        <taxon>Eukaryota</taxon>
        <taxon>Viridiplantae</taxon>
        <taxon>Streptophyta</taxon>
        <taxon>Embryophyta</taxon>
        <taxon>Tracheophyta</taxon>
        <taxon>Spermatophyta</taxon>
        <taxon>Magnoliopsida</taxon>
        <taxon>Liliopsida</taxon>
        <taxon>Poales</taxon>
        <taxon>Poaceae</taxon>
        <taxon>PACMAD clade</taxon>
        <taxon>Arundinoideae</taxon>
        <taxon>Arundineae</taxon>
        <taxon>Arundo</taxon>
    </lineage>
</organism>
<dbReference type="AlphaFoldDB" id="A0A0A9B500"/>
<reference evidence="1" key="2">
    <citation type="journal article" date="2015" name="Data Brief">
        <title>Shoot transcriptome of the giant reed, Arundo donax.</title>
        <authorList>
            <person name="Barrero R.A."/>
            <person name="Guerrero F.D."/>
            <person name="Moolhuijzen P."/>
            <person name="Goolsby J.A."/>
            <person name="Tidwell J."/>
            <person name="Bellgard S.E."/>
            <person name="Bellgard M.I."/>
        </authorList>
    </citation>
    <scope>NUCLEOTIDE SEQUENCE</scope>
    <source>
        <tissue evidence="1">Shoot tissue taken approximately 20 cm above the soil surface</tissue>
    </source>
</reference>
<name>A0A0A9B500_ARUDO</name>
<protein>
    <submittedName>
        <fullName evidence="1">Uncharacterized protein</fullName>
    </submittedName>
</protein>
<evidence type="ECO:0000313" key="1">
    <source>
        <dbReference type="EMBL" id="JAD56240.1"/>
    </source>
</evidence>
<accession>A0A0A9B500</accession>
<sequence>MQTEIIYDRVKEYLQKRNGGAVSPTSIRSSSIRDGIC</sequence>
<dbReference type="EMBL" id="GBRH01241655">
    <property type="protein sequence ID" value="JAD56240.1"/>
    <property type="molecule type" value="Transcribed_RNA"/>
</dbReference>
<reference evidence="1" key="1">
    <citation type="submission" date="2014-09" db="EMBL/GenBank/DDBJ databases">
        <authorList>
            <person name="Magalhaes I.L.F."/>
            <person name="Oliveira U."/>
            <person name="Santos F.R."/>
            <person name="Vidigal T.H.D.A."/>
            <person name="Brescovit A.D."/>
            <person name="Santos A.J."/>
        </authorList>
    </citation>
    <scope>NUCLEOTIDE SEQUENCE</scope>
    <source>
        <tissue evidence="1">Shoot tissue taken approximately 20 cm above the soil surface</tissue>
    </source>
</reference>
<proteinExistence type="predicted"/>